<evidence type="ECO:0000313" key="5">
    <source>
        <dbReference type="EMBL" id="PYH88491.1"/>
    </source>
</evidence>
<evidence type="ECO:0000256" key="3">
    <source>
        <dbReference type="SAM" id="Phobius"/>
    </source>
</evidence>
<dbReference type="InterPro" id="IPR036259">
    <property type="entry name" value="MFS_trans_sf"/>
</dbReference>
<dbReference type="VEuPathDB" id="FungiDB:BO71DRAFT_403814"/>
<protein>
    <submittedName>
        <fullName evidence="5">MFS transporter</fullName>
    </submittedName>
</protein>
<dbReference type="PROSITE" id="PS50850">
    <property type="entry name" value="MFS"/>
    <property type="match status" value="1"/>
</dbReference>
<dbReference type="Gene3D" id="1.20.1250.20">
    <property type="entry name" value="MFS general substrate transporter like domains"/>
    <property type="match status" value="1"/>
</dbReference>
<feature type="region of interest" description="Disordered" evidence="2">
    <location>
        <begin position="235"/>
        <end position="271"/>
    </location>
</feature>
<dbReference type="GO" id="GO:0000329">
    <property type="term" value="C:fungal-type vacuole membrane"/>
    <property type="evidence" value="ECO:0007669"/>
    <property type="project" value="TreeGrafter"/>
</dbReference>
<feature type="transmembrane region" description="Helical" evidence="3">
    <location>
        <begin position="123"/>
        <end position="145"/>
    </location>
</feature>
<dbReference type="AlphaFoldDB" id="A0A319CVI4"/>
<keyword evidence="3" id="KW-0472">Membrane</keyword>
<dbReference type="SUPFAM" id="SSF103473">
    <property type="entry name" value="MFS general substrate transporter"/>
    <property type="match status" value="1"/>
</dbReference>
<evidence type="ECO:0000259" key="4">
    <source>
        <dbReference type="PROSITE" id="PS50850"/>
    </source>
</evidence>
<evidence type="ECO:0000313" key="6">
    <source>
        <dbReference type="Proteomes" id="UP000247810"/>
    </source>
</evidence>
<feature type="domain" description="Major facilitator superfamily (MFS) profile" evidence="4">
    <location>
        <begin position="36"/>
        <end position="471"/>
    </location>
</feature>
<dbReference type="OrthoDB" id="10027823at2759"/>
<feature type="transmembrane region" description="Helical" evidence="3">
    <location>
        <begin position="441"/>
        <end position="464"/>
    </location>
</feature>
<keyword evidence="3" id="KW-1133">Transmembrane helix</keyword>
<feature type="transmembrane region" description="Helical" evidence="3">
    <location>
        <begin position="45"/>
        <end position="65"/>
    </location>
</feature>
<evidence type="ECO:0000256" key="1">
    <source>
        <dbReference type="ARBA" id="ARBA00004141"/>
    </source>
</evidence>
<keyword evidence="3" id="KW-0812">Transmembrane</keyword>
<dbReference type="EMBL" id="KZ826088">
    <property type="protein sequence ID" value="PYH88491.1"/>
    <property type="molecule type" value="Genomic_DNA"/>
</dbReference>
<dbReference type="InterPro" id="IPR011701">
    <property type="entry name" value="MFS"/>
</dbReference>
<feature type="transmembrane region" description="Helical" evidence="3">
    <location>
        <begin position="326"/>
        <end position="344"/>
    </location>
</feature>
<dbReference type="PANTHER" id="PTHR23520:SF5">
    <property type="entry name" value="TRANSPORTER, PUTATIVE (AFU_ORTHOLOGUE AFUA_3G04000)-RELATED"/>
    <property type="match status" value="1"/>
</dbReference>
<dbReference type="Proteomes" id="UP000247810">
    <property type="component" value="Unassembled WGS sequence"/>
</dbReference>
<feature type="compositionally biased region" description="Polar residues" evidence="2">
    <location>
        <begin position="242"/>
        <end position="251"/>
    </location>
</feature>
<sequence length="484" mass="51554">MSASSEESPTPSRGMSLHSKILTELGLGSVWQSPRDVKLLCAQRFVRLFAYGGSTLILASYLSALDISDEHIGLFMTLTLIGDVAISFLLTLFADAMGRRAVLALGSALMVGSGLIFGTVGNYWILLAAAVFGVISPSGNEIGPFRAVEESTLAHLTPHELLSDIFAWYSLIGNAGTALGMMTGGWAINLLQVIWGWPYISACKILFFAYAAIGAIKFLLSIALSSAVEAKAEKKRTRKSPTRASQQTGEGETQPLLGGPVRNSTSQDQDPQKRSFLSFVGDAELVSLVIRLAILFGLDSFASGLASLSWMTYFFKRKFSLPEGKLGSIFFTTSLISAASVLVASSIAKRIGNVKTMVFTHLPSAVCLALIPVPGALPLALTFLILRSCTQTMDVAPRSAFLAAALPSDRRTAIMGSINVVKTCAQSLGPLLTGALADRGFFGLSFTIAGILKGVYDIGMLLSFAGKEKQSRRQAPESQEEEAV</sequence>
<dbReference type="PANTHER" id="PTHR23520">
    <property type="entry name" value="TRANSPORTER, PUTATIVE (AFU_ORTHOLOGUE AFUA_3G04000)-RELATED"/>
    <property type="match status" value="1"/>
</dbReference>
<dbReference type="Pfam" id="PF07690">
    <property type="entry name" value="MFS_1"/>
    <property type="match status" value="2"/>
</dbReference>
<feature type="transmembrane region" description="Helical" evidence="3">
    <location>
        <begin position="71"/>
        <end position="94"/>
    </location>
</feature>
<feature type="transmembrane region" description="Helical" evidence="3">
    <location>
        <begin position="166"/>
        <end position="188"/>
    </location>
</feature>
<gene>
    <name evidence="5" type="ORF">BO71DRAFT_403814</name>
</gene>
<reference evidence="5 6" key="1">
    <citation type="submission" date="2018-02" db="EMBL/GenBank/DDBJ databases">
        <title>The genomes of Aspergillus section Nigri reveals drivers in fungal speciation.</title>
        <authorList>
            <consortium name="DOE Joint Genome Institute"/>
            <person name="Vesth T.C."/>
            <person name="Nybo J."/>
            <person name="Theobald S."/>
            <person name="Brandl J."/>
            <person name="Frisvad J.C."/>
            <person name="Nielsen K.F."/>
            <person name="Lyhne E.K."/>
            <person name="Kogle M.E."/>
            <person name="Kuo A."/>
            <person name="Riley R."/>
            <person name="Clum A."/>
            <person name="Nolan M."/>
            <person name="Lipzen A."/>
            <person name="Salamov A."/>
            <person name="Henrissat B."/>
            <person name="Wiebenga A."/>
            <person name="De vries R.P."/>
            <person name="Grigoriev I.V."/>
            <person name="Mortensen U.H."/>
            <person name="Andersen M.R."/>
            <person name="Baker S.E."/>
        </authorList>
    </citation>
    <scope>NUCLEOTIDE SEQUENCE [LARGE SCALE GENOMIC DNA]</scope>
    <source>
        <strain evidence="5 6">CBS 707.79</strain>
    </source>
</reference>
<proteinExistence type="predicted"/>
<accession>A0A319CVI4</accession>
<comment type="subcellular location">
    <subcellularLocation>
        <location evidence="1">Membrane</location>
        <topology evidence="1">Multi-pass membrane protein</topology>
    </subcellularLocation>
</comment>
<feature type="transmembrane region" description="Helical" evidence="3">
    <location>
        <begin position="292"/>
        <end position="314"/>
    </location>
</feature>
<feature type="transmembrane region" description="Helical" evidence="3">
    <location>
        <begin position="101"/>
        <end position="117"/>
    </location>
</feature>
<organism evidence="5 6">
    <name type="scientific">Aspergillus ellipticus CBS 707.79</name>
    <dbReference type="NCBI Taxonomy" id="1448320"/>
    <lineage>
        <taxon>Eukaryota</taxon>
        <taxon>Fungi</taxon>
        <taxon>Dikarya</taxon>
        <taxon>Ascomycota</taxon>
        <taxon>Pezizomycotina</taxon>
        <taxon>Eurotiomycetes</taxon>
        <taxon>Eurotiomycetidae</taxon>
        <taxon>Eurotiales</taxon>
        <taxon>Aspergillaceae</taxon>
        <taxon>Aspergillus</taxon>
        <taxon>Aspergillus subgen. Circumdati</taxon>
    </lineage>
</organism>
<dbReference type="GO" id="GO:0022857">
    <property type="term" value="F:transmembrane transporter activity"/>
    <property type="evidence" value="ECO:0007669"/>
    <property type="project" value="InterPro"/>
</dbReference>
<feature type="transmembrane region" description="Helical" evidence="3">
    <location>
        <begin position="208"/>
        <end position="228"/>
    </location>
</feature>
<evidence type="ECO:0000256" key="2">
    <source>
        <dbReference type="SAM" id="MobiDB-lite"/>
    </source>
</evidence>
<feature type="transmembrane region" description="Helical" evidence="3">
    <location>
        <begin position="365"/>
        <end position="386"/>
    </location>
</feature>
<dbReference type="STRING" id="1448320.A0A319CVI4"/>
<keyword evidence="6" id="KW-1185">Reference proteome</keyword>
<dbReference type="InterPro" id="IPR020846">
    <property type="entry name" value="MFS_dom"/>
</dbReference>
<name>A0A319CVI4_9EURO</name>